<evidence type="ECO:0000256" key="2">
    <source>
        <dbReference type="SAM" id="SignalP"/>
    </source>
</evidence>
<comment type="caution">
    <text evidence="4">The sequence shown here is derived from an EMBL/GenBank/DDBJ whole genome shotgun (WGS) entry which is preliminary data.</text>
</comment>
<evidence type="ECO:0000313" key="4">
    <source>
        <dbReference type="EMBL" id="GAA3594834.1"/>
    </source>
</evidence>
<keyword evidence="5" id="KW-1185">Reference proteome</keyword>
<dbReference type="PROSITE" id="PS51257">
    <property type="entry name" value="PROKAR_LIPOPROTEIN"/>
    <property type="match status" value="1"/>
</dbReference>
<feature type="domain" description="Solute-binding protein family 3/N-terminal" evidence="3">
    <location>
        <begin position="51"/>
        <end position="283"/>
    </location>
</feature>
<dbReference type="PANTHER" id="PTHR35936:SF17">
    <property type="entry name" value="ARGININE-BINDING EXTRACELLULAR PROTEIN ARTP"/>
    <property type="match status" value="1"/>
</dbReference>
<dbReference type="Pfam" id="PF00497">
    <property type="entry name" value="SBP_bac_3"/>
    <property type="match status" value="1"/>
</dbReference>
<dbReference type="PANTHER" id="PTHR35936">
    <property type="entry name" value="MEMBRANE-BOUND LYTIC MUREIN TRANSGLYCOSYLASE F"/>
    <property type="match status" value="1"/>
</dbReference>
<feature type="signal peptide" evidence="2">
    <location>
        <begin position="1"/>
        <end position="21"/>
    </location>
</feature>
<dbReference type="Gene3D" id="3.40.190.10">
    <property type="entry name" value="Periplasmic binding protein-like II"/>
    <property type="match status" value="2"/>
</dbReference>
<dbReference type="SMART" id="SM00062">
    <property type="entry name" value="PBPb"/>
    <property type="match status" value="1"/>
</dbReference>
<organism evidence="4 5">
    <name type="scientific">Nonomuraea rosea</name>
    <dbReference type="NCBI Taxonomy" id="638574"/>
    <lineage>
        <taxon>Bacteria</taxon>
        <taxon>Bacillati</taxon>
        <taxon>Actinomycetota</taxon>
        <taxon>Actinomycetes</taxon>
        <taxon>Streptosporangiales</taxon>
        <taxon>Streptosporangiaceae</taxon>
        <taxon>Nonomuraea</taxon>
    </lineage>
</organism>
<feature type="chain" id="PRO_5046217480" evidence="2">
    <location>
        <begin position="22"/>
        <end position="305"/>
    </location>
</feature>
<dbReference type="InterPro" id="IPR001638">
    <property type="entry name" value="Solute-binding_3/MltF_N"/>
</dbReference>
<protein>
    <submittedName>
        <fullName evidence="4">ABC transporter substrate-binding protein</fullName>
    </submittedName>
</protein>
<keyword evidence="1 2" id="KW-0732">Signal</keyword>
<gene>
    <name evidence="4" type="ORF">GCM10022419_092610</name>
</gene>
<evidence type="ECO:0000259" key="3">
    <source>
        <dbReference type="SMART" id="SM00062"/>
    </source>
</evidence>
<reference evidence="5" key="1">
    <citation type="journal article" date="2019" name="Int. J. Syst. Evol. Microbiol.">
        <title>The Global Catalogue of Microorganisms (GCM) 10K type strain sequencing project: providing services to taxonomists for standard genome sequencing and annotation.</title>
        <authorList>
            <consortium name="The Broad Institute Genomics Platform"/>
            <consortium name="The Broad Institute Genome Sequencing Center for Infectious Disease"/>
            <person name="Wu L."/>
            <person name="Ma J."/>
        </authorList>
    </citation>
    <scope>NUCLEOTIDE SEQUENCE [LARGE SCALE GENOMIC DNA]</scope>
    <source>
        <strain evidence="5">JCM 17326</strain>
    </source>
</reference>
<accession>A0ABP6Z0T9</accession>
<evidence type="ECO:0000313" key="5">
    <source>
        <dbReference type="Proteomes" id="UP001500630"/>
    </source>
</evidence>
<sequence length="305" mass="31414">MRLPRITIAATAALTLAGAAACGGNSGETTGTTGGTALYGRLPDAIKEAGVIRFAGDSHPPYRIVANDGKTVTGIDKEIQDALGKALGVRTEISIVNGLPAALSGMLASRYDAFNGPVKDTAEREKQFDAIVWMVSRTSYLIPKGGSAAVKDSGDLCGKRVAGAAGSVVEEQAKRLSDWCAKQGRPALAFIGLADTNGTILAAKSGRADAAGMTESAAIDAMAKEKDAYTYVTQTDEQGAGVDQLAMLVPKTGGLGPVVLEAFKEIFANGEYKRIVDKYGLQNVAVDQPAMNTATNTAPTTGAAQ</sequence>
<name>A0ABP6Z0T9_9ACTN</name>
<dbReference type="EMBL" id="BAABDQ010000029">
    <property type="protein sequence ID" value="GAA3594834.1"/>
    <property type="molecule type" value="Genomic_DNA"/>
</dbReference>
<dbReference type="SUPFAM" id="SSF53850">
    <property type="entry name" value="Periplasmic binding protein-like II"/>
    <property type="match status" value="1"/>
</dbReference>
<proteinExistence type="predicted"/>
<evidence type="ECO:0000256" key="1">
    <source>
        <dbReference type="ARBA" id="ARBA00022729"/>
    </source>
</evidence>
<dbReference type="Proteomes" id="UP001500630">
    <property type="component" value="Unassembled WGS sequence"/>
</dbReference>
<dbReference type="RefSeq" id="WP_345572361.1">
    <property type="nucleotide sequence ID" value="NZ_BAABDQ010000029.1"/>
</dbReference>